<name>A0A832SHK2_9EURY</name>
<dbReference type="EMBL" id="DUJU01000124">
    <property type="protein sequence ID" value="HIH94464.1"/>
    <property type="molecule type" value="Genomic_DNA"/>
</dbReference>
<dbReference type="AlphaFoldDB" id="A0A832SHK2"/>
<evidence type="ECO:0000313" key="1">
    <source>
        <dbReference type="EMBL" id="HIH94464.1"/>
    </source>
</evidence>
<gene>
    <name evidence="1" type="ORF">HA338_10690</name>
</gene>
<comment type="caution">
    <text evidence="1">The sequence shown here is derived from an EMBL/GenBank/DDBJ whole genome shotgun (WGS) entry which is preliminary data.</text>
</comment>
<dbReference type="Proteomes" id="UP000600774">
    <property type="component" value="Unassembled WGS sequence"/>
</dbReference>
<protein>
    <submittedName>
        <fullName evidence="1">Uncharacterized protein</fullName>
    </submittedName>
</protein>
<organism evidence="1 2">
    <name type="scientific">Methanosarcina acetivorans</name>
    <dbReference type="NCBI Taxonomy" id="2214"/>
    <lineage>
        <taxon>Archaea</taxon>
        <taxon>Methanobacteriati</taxon>
        <taxon>Methanobacteriota</taxon>
        <taxon>Stenosarchaea group</taxon>
        <taxon>Methanomicrobia</taxon>
        <taxon>Methanosarcinales</taxon>
        <taxon>Methanosarcinaceae</taxon>
        <taxon>Methanosarcina</taxon>
    </lineage>
</organism>
<reference evidence="1" key="1">
    <citation type="journal article" date="2020" name="bioRxiv">
        <title>A rank-normalized archaeal taxonomy based on genome phylogeny resolves widespread incomplete and uneven classifications.</title>
        <authorList>
            <person name="Rinke C."/>
            <person name="Chuvochina M."/>
            <person name="Mussig A.J."/>
            <person name="Chaumeil P.-A."/>
            <person name="Waite D.W."/>
            <person name="Whitman W.B."/>
            <person name="Parks D.H."/>
            <person name="Hugenholtz P."/>
        </authorList>
    </citation>
    <scope>NUCLEOTIDE SEQUENCE</scope>
    <source>
        <strain evidence="1">UBA8876</strain>
    </source>
</reference>
<accession>A0A832SHK2</accession>
<proteinExistence type="predicted"/>
<sequence>MYIRTPRVYVRPSTPFLTISIVDKKPSMIPVWIGVIGHNTIPKVVFL</sequence>
<evidence type="ECO:0000313" key="2">
    <source>
        <dbReference type="Proteomes" id="UP000600774"/>
    </source>
</evidence>